<proteinExistence type="predicted"/>
<name>A0A1Q9JHI8_9FIRM</name>
<dbReference type="EMBL" id="MJIE01000001">
    <property type="protein sequence ID" value="OLR55597.1"/>
    <property type="molecule type" value="Genomic_DNA"/>
</dbReference>
<keyword evidence="1" id="KW-1133">Transmembrane helix</keyword>
<reference evidence="2 3" key="1">
    <citation type="journal article" date="2016" name="Appl. Environ. Microbiol.">
        <title>Function and Phylogeny of Bacterial Butyryl Coenzyme A:Acetate Transferases and Their Diversity in the Proximal Colon of Swine.</title>
        <authorList>
            <person name="Trachsel J."/>
            <person name="Bayles D.O."/>
            <person name="Looft T."/>
            <person name="Levine U.Y."/>
            <person name="Allen H.K."/>
        </authorList>
    </citation>
    <scope>NUCLEOTIDE SEQUENCE [LARGE SCALE GENOMIC DNA]</scope>
    <source>
        <strain evidence="2 3">68-3-10</strain>
    </source>
</reference>
<dbReference type="Proteomes" id="UP000187404">
    <property type="component" value="Unassembled WGS sequence"/>
</dbReference>
<sequence>MKGQIRNSHIIYIALWVLISAAIFAPVCILLTGCSDEDEEDHGKVVKVEAHWWGDHYAGQVIKSGNVYVECNVTYEDGNTESVDDWTMKKPVTVPTEKSVSFYVYYGGMKDKVTVPKDKFYTSGKPPITDRKLTKEEENAMMADMLKEEYPGHGHQYYLDLLMNEGLTLEEAEEALSGSS</sequence>
<evidence type="ECO:0000313" key="3">
    <source>
        <dbReference type="Proteomes" id="UP000187404"/>
    </source>
</evidence>
<keyword evidence="1" id="KW-0472">Membrane</keyword>
<accession>A0A1Q9JHI8</accession>
<organism evidence="2 3">
    <name type="scientific">Hornefia porci</name>
    <dbReference type="NCBI Taxonomy" id="2652292"/>
    <lineage>
        <taxon>Bacteria</taxon>
        <taxon>Bacillati</taxon>
        <taxon>Bacillota</taxon>
        <taxon>Clostridia</taxon>
        <taxon>Peptostreptococcales</taxon>
        <taxon>Anaerovoracaceae</taxon>
        <taxon>Hornefia</taxon>
    </lineage>
</organism>
<feature type="transmembrane region" description="Helical" evidence="1">
    <location>
        <begin position="12"/>
        <end position="32"/>
    </location>
</feature>
<dbReference type="AlphaFoldDB" id="A0A1Q9JHI8"/>
<gene>
    <name evidence="2" type="ORF">BHK98_05675</name>
</gene>
<comment type="caution">
    <text evidence="2">The sequence shown here is derived from an EMBL/GenBank/DDBJ whole genome shotgun (WGS) entry which is preliminary data.</text>
</comment>
<keyword evidence="1" id="KW-0812">Transmembrane</keyword>
<keyword evidence="3" id="KW-1185">Reference proteome</keyword>
<dbReference type="PROSITE" id="PS51257">
    <property type="entry name" value="PROKAR_LIPOPROTEIN"/>
    <property type="match status" value="1"/>
</dbReference>
<evidence type="ECO:0000313" key="2">
    <source>
        <dbReference type="EMBL" id="OLR55597.1"/>
    </source>
</evidence>
<evidence type="ECO:0000256" key="1">
    <source>
        <dbReference type="SAM" id="Phobius"/>
    </source>
</evidence>
<protein>
    <submittedName>
        <fullName evidence="2">Uncharacterized protein</fullName>
    </submittedName>
</protein>